<dbReference type="GO" id="GO:0005230">
    <property type="term" value="F:extracellular ligand-gated monoatomic ion channel activity"/>
    <property type="evidence" value="ECO:0007669"/>
    <property type="project" value="InterPro"/>
</dbReference>
<reference evidence="6" key="1">
    <citation type="journal article" date="2023" name="Mol. Biol. Evol.">
        <title>Third-Generation Sequencing Reveals the Adaptive Role of the Epigenome in Three Deep-Sea Polychaetes.</title>
        <authorList>
            <person name="Perez M."/>
            <person name="Aroh O."/>
            <person name="Sun Y."/>
            <person name="Lan Y."/>
            <person name="Juniper S.K."/>
            <person name="Young C.R."/>
            <person name="Angers B."/>
            <person name="Qian P.Y."/>
        </authorList>
    </citation>
    <scope>NUCLEOTIDE SEQUENCE</scope>
    <source>
        <strain evidence="6">R07B-5</strain>
    </source>
</reference>
<dbReference type="EMBL" id="JAODUO010001304">
    <property type="protein sequence ID" value="KAK2166754.1"/>
    <property type="molecule type" value="Genomic_DNA"/>
</dbReference>
<feature type="transmembrane region" description="Helical" evidence="4">
    <location>
        <begin position="118"/>
        <end position="140"/>
    </location>
</feature>
<dbReference type="Proteomes" id="UP001209878">
    <property type="component" value="Unassembled WGS sequence"/>
</dbReference>
<feature type="compositionally biased region" description="Basic residues" evidence="3">
    <location>
        <begin position="226"/>
        <end position="240"/>
    </location>
</feature>
<dbReference type="InterPro" id="IPR018000">
    <property type="entry name" value="Neurotransmitter_ion_chnl_CS"/>
</dbReference>
<gene>
    <name evidence="6" type="ORF">NP493_1303g00038</name>
</gene>
<evidence type="ECO:0000256" key="4">
    <source>
        <dbReference type="SAM" id="Phobius"/>
    </source>
</evidence>
<feature type="domain" description="Neurotransmitter-gated ion-channel ligand-binding" evidence="5">
    <location>
        <begin position="10"/>
        <end position="70"/>
    </location>
</feature>
<comment type="subcellular location">
    <subcellularLocation>
        <location evidence="1">Membrane</location>
    </subcellularLocation>
</comment>
<keyword evidence="7" id="KW-1185">Reference proteome</keyword>
<dbReference type="InterPro" id="IPR036719">
    <property type="entry name" value="Neuro-gated_channel_TM_sf"/>
</dbReference>
<dbReference type="GO" id="GO:0016020">
    <property type="term" value="C:membrane"/>
    <property type="evidence" value="ECO:0007669"/>
    <property type="project" value="UniProtKB-SubCell"/>
</dbReference>
<comment type="caution">
    <text evidence="6">The sequence shown here is derived from an EMBL/GenBank/DDBJ whole genome shotgun (WGS) entry which is preliminary data.</text>
</comment>
<dbReference type="PROSITE" id="PS00236">
    <property type="entry name" value="NEUROTR_ION_CHANNEL"/>
    <property type="match status" value="1"/>
</dbReference>
<sequence length="281" mass="31994">LDPSSAQIDRSAIAVVYHTGHVHFSYSVILVVPCLLHFTAFPYDCQACPIGFGTLSYNRTKLMISVPEGEDATFVLKVRRCQEMLEIFIMLPLVMVSFNTVFLFLLPCDSTEKITVVVFILLYMAQLLIACIMSIIVYALHYNAIRSNITPMPEWIKKFFLFDMANIIGLQGLPVRTRSPVISSVEEDDPSASARPRRYDTILPSVMVDKPSDDSIDSRDEQTAKHPAKNRRTTAKLRRRTKGGSMFVTVSELKNDHYTLIVEQLRIMTEISNRFREKARH</sequence>
<name>A0AAD9K8E7_RIDPI</name>
<feature type="transmembrane region" description="Helical" evidence="4">
    <location>
        <begin position="87"/>
        <end position="106"/>
    </location>
</feature>
<evidence type="ECO:0000256" key="2">
    <source>
        <dbReference type="ARBA" id="ARBA00023136"/>
    </source>
</evidence>
<proteinExistence type="predicted"/>
<dbReference type="SUPFAM" id="SSF63712">
    <property type="entry name" value="Nicotinic receptor ligand binding domain-like"/>
    <property type="match status" value="1"/>
</dbReference>
<evidence type="ECO:0000313" key="7">
    <source>
        <dbReference type="Proteomes" id="UP001209878"/>
    </source>
</evidence>
<feature type="region of interest" description="Disordered" evidence="3">
    <location>
        <begin position="207"/>
        <end position="240"/>
    </location>
</feature>
<keyword evidence="4" id="KW-0812">Transmembrane</keyword>
<dbReference type="Pfam" id="PF02931">
    <property type="entry name" value="Neur_chan_LBD"/>
    <property type="match status" value="1"/>
</dbReference>
<evidence type="ECO:0000259" key="5">
    <source>
        <dbReference type="Pfam" id="PF02931"/>
    </source>
</evidence>
<keyword evidence="4" id="KW-1133">Transmembrane helix</keyword>
<evidence type="ECO:0000313" key="6">
    <source>
        <dbReference type="EMBL" id="KAK2166754.1"/>
    </source>
</evidence>
<dbReference type="SUPFAM" id="SSF90112">
    <property type="entry name" value="Neurotransmitter-gated ion-channel transmembrane pore"/>
    <property type="match status" value="1"/>
</dbReference>
<protein>
    <recommendedName>
        <fullName evidence="5">Neurotransmitter-gated ion-channel ligand-binding domain-containing protein</fullName>
    </recommendedName>
</protein>
<dbReference type="AlphaFoldDB" id="A0AAD9K8E7"/>
<dbReference type="InterPro" id="IPR036734">
    <property type="entry name" value="Neur_chan_lig-bd_sf"/>
</dbReference>
<accession>A0AAD9K8E7</accession>
<feature type="compositionally biased region" description="Basic and acidic residues" evidence="3">
    <location>
        <begin position="210"/>
        <end position="224"/>
    </location>
</feature>
<feature type="non-terminal residue" evidence="6">
    <location>
        <position position="1"/>
    </location>
</feature>
<organism evidence="6 7">
    <name type="scientific">Ridgeia piscesae</name>
    <name type="common">Tubeworm</name>
    <dbReference type="NCBI Taxonomy" id="27915"/>
    <lineage>
        <taxon>Eukaryota</taxon>
        <taxon>Metazoa</taxon>
        <taxon>Spiralia</taxon>
        <taxon>Lophotrochozoa</taxon>
        <taxon>Annelida</taxon>
        <taxon>Polychaeta</taxon>
        <taxon>Sedentaria</taxon>
        <taxon>Canalipalpata</taxon>
        <taxon>Sabellida</taxon>
        <taxon>Siboglinidae</taxon>
        <taxon>Ridgeia</taxon>
    </lineage>
</organism>
<keyword evidence="2 4" id="KW-0472">Membrane</keyword>
<evidence type="ECO:0000256" key="1">
    <source>
        <dbReference type="ARBA" id="ARBA00004370"/>
    </source>
</evidence>
<dbReference type="InterPro" id="IPR006202">
    <property type="entry name" value="Neur_chan_lig-bd"/>
</dbReference>
<dbReference type="Gene3D" id="2.70.170.10">
    <property type="entry name" value="Neurotransmitter-gated ion-channel ligand-binding domain"/>
    <property type="match status" value="1"/>
</dbReference>
<evidence type="ECO:0000256" key="3">
    <source>
        <dbReference type="SAM" id="MobiDB-lite"/>
    </source>
</evidence>